<gene>
    <name evidence="1" type="ORF">J41TS4_23860</name>
</gene>
<dbReference type="Proteomes" id="UP000678895">
    <property type="component" value="Unassembled WGS sequence"/>
</dbReference>
<accession>A0A920CMI0</accession>
<evidence type="ECO:0000313" key="2">
    <source>
        <dbReference type="Proteomes" id="UP000678895"/>
    </source>
</evidence>
<dbReference type="RefSeq" id="WP_301627406.1">
    <property type="nucleotide sequence ID" value="NZ_BORS01000007.1"/>
</dbReference>
<keyword evidence="2" id="KW-1185">Reference proteome</keyword>
<sequence>MSLRKKATVSALVLSMLTASVGILPFSTKGPMEKLSLIQMANAAEMEQSSGSFRERLSELYAALAIDPEGLQDVINLREEITRLQFVEVQPLISPIWSKVNARLPETVDRKELREGLIHLFKTVSTIQTMSELEELRSNPEFNATLRMIAAAFGHEDLSVDDFIVFLFGDGGSRLGLEGTVASTLENMPLTQLAGLIGNRQAATEILLQAVDKLLEENDAYRISSILKEMDISSQDIRSLLTSLQGKLQYDDQAIHAMIMAYVRTTVEATAQISEDGRQHIYSLNAFGIEIPAFILQWSKVSGDAAVSVSSNGVVTIPEGAGSGSAVIQAELANPYGSGSGVIFQKEVTLRETSGEETVFPSEQFLERMNKLHAALAAGDPTDIQDVRNLRDEIAGLDPVLDEALIDPVWNKIAPKLPSTVDQAELKANLFQMIKEVGSFQYDPTASELEAIRSNPKFRSTLKTIAAAGGDSQIVMDDFLLFMFGDGGSRKGIEGTIRDLLVNMNAAELLGLLGNNEAITAVLLQATEQLLSETDEYKFSSILEKLEVTPQDLRSTVLNYQVRLQYDVPAIHAMAVAYMRSESTERVDVSEDGRQHIYSLKVFGVDVPAIALKWVKVSGSDDIEVLPNGTVTLAPRVPSASAVIQAQLFNPYGGNAKVIFEKEVTLTASTEEGNIFPVEQFLERMEKLHAALQANGSSDVRDVRRLRDEINSLSATKDAALINQIWKPIAERLPDSIDKNEVKKNLFELITSVGSLPYDLEGSQLEAIRTNPDFVATMGIIAEAAGVSNLSIDDFLILLYGDNGEHSGVEGAIRNTISNMNSKELAAFLKNKNGLDRVKEAALEAVLSDRNGYALSEALFNLGVKPKAATSLVQNFKTRLRYDVPAVRAISAAFISSETESKAEITQNGRQHVYTLTFLGVELPSSALKWKKVSGSKEVKVTSNGKVTIDKKVQKGTAIIQATLVNLFGGNSKVIFTQEITLTNGVVDPEVQIQNIVHSLQGKLAEIKIRFDSATIDAEKVQLIMEVVQAGNDSFDRINEIDASKAVKNKAINNVKKQVNKMMDYILQNLLKF</sequence>
<dbReference type="EMBL" id="BORS01000007">
    <property type="protein sequence ID" value="GIO42628.1"/>
    <property type="molecule type" value="Genomic_DNA"/>
</dbReference>
<dbReference type="AlphaFoldDB" id="A0A920CMI0"/>
<reference evidence="1" key="1">
    <citation type="submission" date="2021-03" db="EMBL/GenBank/DDBJ databases">
        <title>Antimicrobial resistance genes in bacteria isolated from Japanese honey, and their potential for conferring macrolide and lincosamide resistance in the American foulbrood pathogen Paenibacillus larvae.</title>
        <authorList>
            <person name="Okamoto M."/>
            <person name="Kumagai M."/>
            <person name="Kanamori H."/>
            <person name="Takamatsu D."/>
        </authorList>
    </citation>
    <scope>NUCLEOTIDE SEQUENCE</scope>
    <source>
        <strain evidence="1">J41TS4</strain>
    </source>
</reference>
<organism evidence="1 2">
    <name type="scientific">Paenibacillus apis</name>
    <dbReference type="NCBI Taxonomy" id="1792174"/>
    <lineage>
        <taxon>Bacteria</taxon>
        <taxon>Bacillati</taxon>
        <taxon>Bacillota</taxon>
        <taxon>Bacilli</taxon>
        <taxon>Bacillales</taxon>
        <taxon>Paenibacillaceae</taxon>
        <taxon>Paenibacillus</taxon>
    </lineage>
</organism>
<proteinExistence type="predicted"/>
<comment type="caution">
    <text evidence="1">The sequence shown here is derived from an EMBL/GenBank/DDBJ whole genome shotgun (WGS) entry which is preliminary data.</text>
</comment>
<evidence type="ECO:0000313" key="1">
    <source>
        <dbReference type="EMBL" id="GIO42628.1"/>
    </source>
</evidence>
<protein>
    <submittedName>
        <fullName evidence="1">Uncharacterized protein</fullName>
    </submittedName>
</protein>
<name>A0A920CMI0_9BACL</name>